<dbReference type="AlphaFoldDB" id="A0A3D9KZ07"/>
<dbReference type="InterPro" id="IPR025461">
    <property type="entry name" value="ABA4-like"/>
</dbReference>
<feature type="transmembrane region" description="Helical" evidence="1">
    <location>
        <begin position="6"/>
        <end position="25"/>
    </location>
</feature>
<feature type="transmembrane region" description="Helical" evidence="1">
    <location>
        <begin position="110"/>
        <end position="135"/>
    </location>
</feature>
<evidence type="ECO:0000313" key="2">
    <source>
        <dbReference type="EMBL" id="RED94113.1"/>
    </source>
</evidence>
<dbReference type="OrthoDB" id="345237at2"/>
<gene>
    <name evidence="2" type="ORF">C7460_12254</name>
</gene>
<comment type="caution">
    <text evidence="2">The sequence shown here is derived from an EMBL/GenBank/DDBJ whole genome shotgun (WGS) entry which is preliminary data.</text>
</comment>
<proteinExistence type="predicted"/>
<organism evidence="2 3">
    <name type="scientific">Marinoscillum furvescens DSM 4134</name>
    <dbReference type="NCBI Taxonomy" id="1122208"/>
    <lineage>
        <taxon>Bacteria</taxon>
        <taxon>Pseudomonadati</taxon>
        <taxon>Bacteroidota</taxon>
        <taxon>Cytophagia</taxon>
        <taxon>Cytophagales</taxon>
        <taxon>Reichenbachiellaceae</taxon>
        <taxon>Marinoscillum</taxon>
    </lineage>
</organism>
<evidence type="ECO:0000256" key="1">
    <source>
        <dbReference type="SAM" id="Phobius"/>
    </source>
</evidence>
<dbReference type="EMBL" id="QREG01000022">
    <property type="protein sequence ID" value="RED94113.1"/>
    <property type="molecule type" value="Genomic_DNA"/>
</dbReference>
<keyword evidence="1" id="KW-1133">Transmembrane helix</keyword>
<name>A0A3D9KZ07_MARFU</name>
<feature type="transmembrane region" description="Helical" evidence="1">
    <location>
        <begin position="80"/>
        <end position="98"/>
    </location>
</feature>
<reference evidence="2 3" key="1">
    <citation type="submission" date="2018-07" db="EMBL/GenBank/DDBJ databases">
        <title>Genomic Encyclopedia of Type Strains, Phase IV (KMG-IV): sequencing the most valuable type-strain genomes for metagenomic binning, comparative biology and taxonomic classification.</title>
        <authorList>
            <person name="Goeker M."/>
        </authorList>
    </citation>
    <scope>NUCLEOTIDE SEQUENCE [LARGE SCALE GENOMIC DNA]</scope>
    <source>
        <strain evidence="2 3">DSM 4134</strain>
    </source>
</reference>
<sequence>MQYLNTLFDLSNSLAFLAWALMIFTPRWRYTQYLVRWMVLPAVFALMYTVALPFVLDLSIADLSTLDKLQVAFQQKEVLLLGWLHYLAFDLLVGCWVYQRCMRREVSAWLRIPSLVFTFVTGPLGFLLFIVAHLIRYKRWPGLEL</sequence>
<evidence type="ECO:0000313" key="3">
    <source>
        <dbReference type="Proteomes" id="UP000256779"/>
    </source>
</evidence>
<keyword evidence="3" id="KW-1185">Reference proteome</keyword>
<dbReference type="RefSeq" id="WP_115869713.1">
    <property type="nucleotide sequence ID" value="NZ_QREG01000022.1"/>
</dbReference>
<keyword evidence="1" id="KW-0472">Membrane</keyword>
<dbReference type="Proteomes" id="UP000256779">
    <property type="component" value="Unassembled WGS sequence"/>
</dbReference>
<keyword evidence="1" id="KW-0812">Transmembrane</keyword>
<accession>A0A3D9KZ07</accession>
<dbReference type="Pfam" id="PF14108">
    <property type="entry name" value="ABA4-like"/>
    <property type="match status" value="1"/>
</dbReference>
<feature type="transmembrane region" description="Helical" evidence="1">
    <location>
        <begin position="37"/>
        <end position="60"/>
    </location>
</feature>
<protein>
    <submittedName>
        <fullName evidence="2">Uncharacterized protein DUF4281</fullName>
    </submittedName>
</protein>